<name>A0ABS3RG12_9ACTN</name>
<protein>
    <submittedName>
        <fullName evidence="1">Uncharacterized protein</fullName>
    </submittedName>
</protein>
<reference evidence="1 2" key="1">
    <citation type="submission" date="2021-03" db="EMBL/GenBank/DDBJ databases">
        <authorList>
            <person name="Kanchanasin P."/>
            <person name="Saeng-In P."/>
            <person name="Phongsopitanun W."/>
            <person name="Yuki M."/>
            <person name="Kudo T."/>
            <person name="Ohkuma M."/>
            <person name="Tanasupawat S."/>
        </authorList>
    </citation>
    <scope>NUCLEOTIDE SEQUENCE [LARGE SCALE GENOMIC DNA]</scope>
    <source>
        <strain evidence="1 2">L46</strain>
    </source>
</reference>
<dbReference type="RefSeq" id="WP_208273005.1">
    <property type="nucleotide sequence ID" value="NZ_BAAAGM010000104.1"/>
</dbReference>
<comment type="caution">
    <text evidence="1">The sequence shown here is derived from an EMBL/GenBank/DDBJ whole genome shotgun (WGS) entry which is preliminary data.</text>
</comment>
<evidence type="ECO:0000313" key="1">
    <source>
        <dbReference type="EMBL" id="MBO2444519.1"/>
    </source>
</evidence>
<dbReference type="EMBL" id="JAGEOK010000047">
    <property type="protein sequence ID" value="MBO2444519.1"/>
    <property type="molecule type" value="Genomic_DNA"/>
</dbReference>
<sequence length="80" mass="8267">MPAAGHLEGPAGLRVEAVQLGDVDVVHACTYHPDVRTGQASFLSTCDGRLVAHYRDIGEGAELVDLTDLHGPGEAAEGAC</sequence>
<evidence type="ECO:0000313" key="2">
    <source>
        <dbReference type="Proteomes" id="UP000666915"/>
    </source>
</evidence>
<dbReference type="Proteomes" id="UP000666915">
    <property type="component" value="Unassembled WGS sequence"/>
</dbReference>
<proteinExistence type="predicted"/>
<organism evidence="1 2">
    <name type="scientific">Actinomadura nitritigenes</name>
    <dbReference type="NCBI Taxonomy" id="134602"/>
    <lineage>
        <taxon>Bacteria</taxon>
        <taxon>Bacillati</taxon>
        <taxon>Actinomycetota</taxon>
        <taxon>Actinomycetes</taxon>
        <taxon>Streptosporangiales</taxon>
        <taxon>Thermomonosporaceae</taxon>
        <taxon>Actinomadura</taxon>
    </lineage>
</organism>
<accession>A0ABS3RG12</accession>
<gene>
    <name evidence="1" type="ORF">J4557_44080</name>
</gene>
<keyword evidence="2" id="KW-1185">Reference proteome</keyword>